<dbReference type="SUPFAM" id="SSF48498">
    <property type="entry name" value="Tetracyclin repressor-like, C-terminal domain"/>
    <property type="match status" value="1"/>
</dbReference>
<keyword evidence="1 2" id="KW-0238">DNA-binding</keyword>
<dbReference type="RefSeq" id="WP_129062514.1">
    <property type="nucleotide sequence ID" value="NZ_NXIE01000006.1"/>
</dbReference>
<dbReference type="InterPro" id="IPR001647">
    <property type="entry name" value="HTH_TetR"/>
</dbReference>
<dbReference type="PANTHER" id="PTHR43479">
    <property type="entry name" value="ACREF/ENVCD OPERON REPRESSOR-RELATED"/>
    <property type="match status" value="1"/>
</dbReference>
<dbReference type="InterPro" id="IPR023772">
    <property type="entry name" value="DNA-bd_HTH_TetR-type_CS"/>
</dbReference>
<evidence type="ECO:0000256" key="1">
    <source>
        <dbReference type="ARBA" id="ARBA00023125"/>
    </source>
</evidence>
<dbReference type="PANTHER" id="PTHR43479:SF11">
    <property type="entry name" value="ACREF_ENVCD OPERON REPRESSOR-RELATED"/>
    <property type="match status" value="1"/>
</dbReference>
<evidence type="ECO:0000256" key="2">
    <source>
        <dbReference type="PROSITE-ProRule" id="PRU00335"/>
    </source>
</evidence>
<dbReference type="Gene3D" id="1.10.10.60">
    <property type="entry name" value="Homeodomain-like"/>
    <property type="match status" value="1"/>
</dbReference>
<dbReference type="SUPFAM" id="SSF46689">
    <property type="entry name" value="Homeodomain-like"/>
    <property type="match status" value="1"/>
</dbReference>
<dbReference type="OrthoDB" id="9809994at2"/>
<dbReference type="Gene3D" id="1.10.357.10">
    <property type="entry name" value="Tetracycline Repressor, domain 2"/>
    <property type="match status" value="1"/>
</dbReference>
<dbReference type="Proteomes" id="UP000289718">
    <property type="component" value="Unassembled WGS sequence"/>
</dbReference>
<comment type="caution">
    <text evidence="4">The sequence shown here is derived from an EMBL/GenBank/DDBJ whole genome shotgun (WGS) entry which is preliminary data.</text>
</comment>
<keyword evidence="5" id="KW-1185">Reference proteome</keyword>
<proteinExistence type="predicted"/>
<dbReference type="GO" id="GO:0003677">
    <property type="term" value="F:DNA binding"/>
    <property type="evidence" value="ECO:0007669"/>
    <property type="project" value="UniProtKB-UniRule"/>
</dbReference>
<organism evidence="4 5">
    <name type="scientific">Halarcobacter mediterraneus</name>
    <dbReference type="NCBI Taxonomy" id="2023153"/>
    <lineage>
        <taxon>Bacteria</taxon>
        <taxon>Pseudomonadati</taxon>
        <taxon>Campylobacterota</taxon>
        <taxon>Epsilonproteobacteria</taxon>
        <taxon>Campylobacterales</taxon>
        <taxon>Arcobacteraceae</taxon>
        <taxon>Halarcobacter</taxon>
    </lineage>
</organism>
<protein>
    <recommendedName>
        <fullName evidence="3">HTH tetR-type domain-containing protein</fullName>
    </recommendedName>
</protein>
<dbReference type="InterPro" id="IPR036271">
    <property type="entry name" value="Tet_transcr_reg_TetR-rel_C_sf"/>
</dbReference>
<dbReference type="InterPro" id="IPR009057">
    <property type="entry name" value="Homeodomain-like_sf"/>
</dbReference>
<gene>
    <name evidence="4" type="ORF">CP965_12805</name>
</gene>
<dbReference type="EMBL" id="NXIE01000006">
    <property type="protein sequence ID" value="RXK11645.1"/>
    <property type="molecule type" value="Genomic_DNA"/>
</dbReference>
<dbReference type="PROSITE" id="PS01081">
    <property type="entry name" value="HTH_TETR_1"/>
    <property type="match status" value="1"/>
</dbReference>
<dbReference type="Pfam" id="PF00440">
    <property type="entry name" value="TetR_N"/>
    <property type="match status" value="1"/>
</dbReference>
<sequence>MSPRRIDKNQRRREIALASEPLIHKGIRNITVEQVAKNAGIGKGTIYEYFSNKEDIIFEIMNLHIEDYHKEFVKVIQNTKSAKEKLKIFFRFVMDDSEEMREHFKGYQDYLSVVLSDDNKEMKTFNCSCNEFFTSQIKQILDDGIKSGELIPQAADFVEGIICFEKGVVLRKMAQENFDARKVCEDFLNSFFKLLEIKNV</sequence>
<reference evidence="4 5" key="1">
    <citation type="submission" date="2017-09" db="EMBL/GenBank/DDBJ databases">
        <title>Genomics of the genus Arcobacter.</title>
        <authorList>
            <person name="Perez-Cataluna A."/>
            <person name="Figueras M.J."/>
            <person name="Salas-Masso N."/>
        </authorList>
    </citation>
    <scope>NUCLEOTIDE SEQUENCE [LARGE SCALE GENOMIC DNA]</scope>
    <source>
        <strain evidence="4 5">F156-34</strain>
    </source>
</reference>
<evidence type="ECO:0000313" key="5">
    <source>
        <dbReference type="Proteomes" id="UP000289718"/>
    </source>
</evidence>
<name>A0A4Q1AZQ8_9BACT</name>
<dbReference type="AlphaFoldDB" id="A0A4Q1AZQ8"/>
<feature type="domain" description="HTH tetR-type" evidence="3">
    <location>
        <begin position="8"/>
        <end position="68"/>
    </location>
</feature>
<accession>A0A4Q1AZQ8</accession>
<dbReference type="InterPro" id="IPR050624">
    <property type="entry name" value="HTH-type_Tx_Regulator"/>
</dbReference>
<feature type="DNA-binding region" description="H-T-H motif" evidence="2">
    <location>
        <begin position="31"/>
        <end position="50"/>
    </location>
</feature>
<dbReference type="PROSITE" id="PS50977">
    <property type="entry name" value="HTH_TETR_2"/>
    <property type="match status" value="1"/>
</dbReference>
<evidence type="ECO:0000313" key="4">
    <source>
        <dbReference type="EMBL" id="RXK11645.1"/>
    </source>
</evidence>
<evidence type="ECO:0000259" key="3">
    <source>
        <dbReference type="PROSITE" id="PS50977"/>
    </source>
</evidence>